<sequence length="127" mass="13815">MSLSVSAGCSEITGPVTLVTKEATLCQSKAGPAVLVLCEPGAYCFPRNLVPSLGSRVDQQLLYLSPPQSENPSAVPWETCYKEEERILKDGDARVMVTEGWPRAQKAGKTVNGRTNRNFNQSNVLLF</sequence>
<accession>A0A7J7X5J9</accession>
<reference evidence="1 2" key="1">
    <citation type="journal article" date="2020" name="Nature">
        <title>Six reference-quality genomes reveal evolution of bat adaptations.</title>
        <authorList>
            <person name="Jebb D."/>
            <person name="Huang Z."/>
            <person name="Pippel M."/>
            <person name="Hughes G.M."/>
            <person name="Lavrichenko K."/>
            <person name="Devanna P."/>
            <person name="Winkler S."/>
            <person name="Jermiin L.S."/>
            <person name="Skirmuntt E.C."/>
            <person name="Katzourakis A."/>
            <person name="Burkitt-Gray L."/>
            <person name="Ray D.A."/>
            <person name="Sullivan K.A.M."/>
            <person name="Roscito J.G."/>
            <person name="Kirilenko B.M."/>
            <person name="Davalos L.M."/>
            <person name="Corthals A.P."/>
            <person name="Power M.L."/>
            <person name="Jones G."/>
            <person name="Ransome R.D."/>
            <person name="Dechmann D.K.N."/>
            <person name="Locatelli A.G."/>
            <person name="Puechmaille S.J."/>
            <person name="Fedrigo O."/>
            <person name="Jarvis E.D."/>
            <person name="Hiller M."/>
            <person name="Vernes S.C."/>
            <person name="Myers E.W."/>
            <person name="Teeling E.C."/>
        </authorList>
    </citation>
    <scope>NUCLEOTIDE SEQUENCE [LARGE SCALE GENOMIC DNA]</scope>
    <source>
        <strain evidence="1">MRhiFer1</strain>
        <tissue evidence="1">Lung</tissue>
    </source>
</reference>
<organism evidence="1 2">
    <name type="scientific">Rhinolophus ferrumequinum</name>
    <name type="common">Greater horseshoe bat</name>
    <dbReference type="NCBI Taxonomy" id="59479"/>
    <lineage>
        <taxon>Eukaryota</taxon>
        <taxon>Metazoa</taxon>
        <taxon>Chordata</taxon>
        <taxon>Craniata</taxon>
        <taxon>Vertebrata</taxon>
        <taxon>Euteleostomi</taxon>
        <taxon>Mammalia</taxon>
        <taxon>Eutheria</taxon>
        <taxon>Laurasiatheria</taxon>
        <taxon>Chiroptera</taxon>
        <taxon>Yinpterochiroptera</taxon>
        <taxon>Rhinolophoidea</taxon>
        <taxon>Rhinolophidae</taxon>
        <taxon>Rhinolophinae</taxon>
        <taxon>Rhinolophus</taxon>
    </lineage>
</organism>
<name>A0A7J7X5J9_RHIFE</name>
<evidence type="ECO:0000313" key="2">
    <source>
        <dbReference type="Proteomes" id="UP000585614"/>
    </source>
</evidence>
<dbReference type="AlphaFoldDB" id="A0A7J7X5J9"/>
<dbReference type="Proteomes" id="UP000585614">
    <property type="component" value="Unassembled WGS sequence"/>
</dbReference>
<protein>
    <submittedName>
        <fullName evidence="1">Uncharacterized protein</fullName>
    </submittedName>
</protein>
<evidence type="ECO:0000313" key="1">
    <source>
        <dbReference type="EMBL" id="KAF6344934.1"/>
    </source>
</evidence>
<gene>
    <name evidence="1" type="ORF">mRhiFer1_010298</name>
</gene>
<comment type="caution">
    <text evidence="1">The sequence shown here is derived from an EMBL/GenBank/DDBJ whole genome shotgun (WGS) entry which is preliminary data.</text>
</comment>
<dbReference type="EMBL" id="JACAGC010000009">
    <property type="protein sequence ID" value="KAF6344934.1"/>
    <property type="molecule type" value="Genomic_DNA"/>
</dbReference>
<proteinExistence type="predicted"/>